<keyword evidence="14 20" id="KW-0472">Membrane</keyword>
<evidence type="ECO:0000256" key="18">
    <source>
        <dbReference type="ARBA" id="ARBA00033321"/>
    </source>
</evidence>
<evidence type="ECO:0000256" key="19">
    <source>
        <dbReference type="ARBA" id="ARBA00037468"/>
    </source>
</evidence>
<comment type="cofactor">
    <cofactor evidence="2 20">
        <name>Mn(2+)</name>
        <dbReference type="ChEBI" id="CHEBI:29035"/>
    </cofactor>
</comment>
<evidence type="ECO:0000313" key="23">
    <source>
        <dbReference type="EMBL" id="PLW77629.1"/>
    </source>
</evidence>
<dbReference type="Gene3D" id="1.20.120.1760">
    <property type="match status" value="1"/>
</dbReference>
<dbReference type="InterPro" id="IPR026027">
    <property type="entry name" value="PcS"/>
</dbReference>
<evidence type="ECO:0000256" key="9">
    <source>
        <dbReference type="ARBA" id="ARBA00022519"/>
    </source>
</evidence>
<dbReference type="RefSeq" id="WP_101533646.1">
    <property type="nucleotide sequence ID" value="NZ_JBFHIU010000037.1"/>
</dbReference>
<dbReference type="GO" id="GO:0008654">
    <property type="term" value="P:phospholipid biosynthetic process"/>
    <property type="evidence" value="ECO:0007669"/>
    <property type="project" value="UniProtKB-KW"/>
</dbReference>
<evidence type="ECO:0000256" key="20">
    <source>
        <dbReference type="PIRNR" id="PIRNR000851"/>
    </source>
</evidence>
<comment type="caution">
    <text evidence="23">The sequence shown here is derived from an EMBL/GenBank/DDBJ whole genome shotgun (WGS) entry which is preliminary data.</text>
</comment>
<dbReference type="OrthoDB" id="350520at2"/>
<comment type="similarity">
    <text evidence="4 20">Belongs to the CDP-alcohol phosphatidyltransferase class-I family.</text>
</comment>
<evidence type="ECO:0000256" key="17">
    <source>
        <dbReference type="ARBA" id="ARBA00023264"/>
    </source>
</evidence>
<comment type="function">
    <text evidence="19 20">Condenses choline with CDP-diglyceride to produce phosphatidylcholine and CMP.</text>
</comment>
<dbReference type="PIRSF" id="PIRSF000851">
    <property type="entry name" value="PcS"/>
    <property type="match status" value="1"/>
</dbReference>
<keyword evidence="16 20" id="KW-0464">Manganese</keyword>
<proteinExistence type="inferred from homology"/>
<keyword evidence="15 20" id="KW-0594">Phospholipid biosynthesis</keyword>
<dbReference type="InterPro" id="IPR043130">
    <property type="entry name" value="CDP-OH_PTrfase_TM_dom"/>
</dbReference>
<accession>A0A2N5XT10</accession>
<keyword evidence="13 20" id="KW-0443">Lipid metabolism</keyword>
<dbReference type="AlphaFoldDB" id="A0A2N5XT10"/>
<dbReference type="InterPro" id="IPR000462">
    <property type="entry name" value="CDP-OH_P_trans"/>
</dbReference>
<keyword evidence="24" id="KW-1185">Reference proteome</keyword>
<dbReference type="EC" id="2.7.8.24" evidence="5 20"/>
<evidence type="ECO:0000256" key="2">
    <source>
        <dbReference type="ARBA" id="ARBA00001936"/>
    </source>
</evidence>
<keyword evidence="17 20" id="KW-1208">Phospholipid metabolism</keyword>
<evidence type="ECO:0000256" key="16">
    <source>
        <dbReference type="ARBA" id="ARBA00023211"/>
    </source>
</evidence>
<feature type="signal peptide" evidence="22">
    <location>
        <begin position="1"/>
        <end position="20"/>
    </location>
</feature>
<keyword evidence="8 20" id="KW-0444">Lipid biosynthesis</keyword>
<dbReference type="Pfam" id="PF01066">
    <property type="entry name" value="CDP-OH_P_transf"/>
    <property type="match status" value="1"/>
</dbReference>
<evidence type="ECO:0000256" key="15">
    <source>
        <dbReference type="ARBA" id="ARBA00023209"/>
    </source>
</evidence>
<evidence type="ECO:0000256" key="5">
    <source>
        <dbReference type="ARBA" id="ARBA00013195"/>
    </source>
</evidence>
<name>A0A2N5XT10_9HYPH</name>
<organism evidence="23 24">
    <name type="scientific">Cohaesibacter celericrescens</name>
    <dbReference type="NCBI Taxonomy" id="2067669"/>
    <lineage>
        <taxon>Bacteria</taxon>
        <taxon>Pseudomonadati</taxon>
        <taxon>Pseudomonadota</taxon>
        <taxon>Alphaproteobacteria</taxon>
        <taxon>Hyphomicrobiales</taxon>
        <taxon>Cohaesibacteraceae</taxon>
    </lineage>
</organism>
<dbReference type="Proteomes" id="UP000234881">
    <property type="component" value="Unassembled WGS sequence"/>
</dbReference>
<reference evidence="23 24" key="1">
    <citation type="submission" date="2018-01" db="EMBL/GenBank/DDBJ databases">
        <title>The draft genome sequence of Cohaesibacter sp. H1304.</title>
        <authorList>
            <person name="Wang N.-N."/>
            <person name="Du Z.-J."/>
        </authorList>
    </citation>
    <scope>NUCLEOTIDE SEQUENCE [LARGE SCALE GENOMIC DNA]</scope>
    <source>
        <strain evidence="23 24">H1304</strain>
    </source>
</reference>
<evidence type="ECO:0000256" key="3">
    <source>
        <dbReference type="ARBA" id="ARBA00004429"/>
    </source>
</evidence>
<evidence type="ECO:0000256" key="1">
    <source>
        <dbReference type="ARBA" id="ARBA00000958"/>
    </source>
</evidence>
<dbReference type="GO" id="GO:0005886">
    <property type="term" value="C:plasma membrane"/>
    <property type="evidence" value="ECO:0007669"/>
    <property type="project" value="UniProtKB-SubCell"/>
</dbReference>
<evidence type="ECO:0000256" key="21">
    <source>
        <dbReference type="SAM" id="Phobius"/>
    </source>
</evidence>
<evidence type="ECO:0000256" key="22">
    <source>
        <dbReference type="SAM" id="SignalP"/>
    </source>
</evidence>
<keyword evidence="9 20" id="KW-0997">Cell inner membrane</keyword>
<dbReference type="GO" id="GO:0050520">
    <property type="term" value="F:phosphatidylcholine synthase activity"/>
    <property type="evidence" value="ECO:0007669"/>
    <property type="project" value="UniProtKB-EC"/>
</dbReference>
<feature type="chain" id="PRO_5014976229" description="Phosphatidylcholine synthase" evidence="22">
    <location>
        <begin position="21"/>
        <end position="230"/>
    </location>
</feature>
<evidence type="ECO:0000256" key="4">
    <source>
        <dbReference type="ARBA" id="ARBA00010441"/>
    </source>
</evidence>
<dbReference type="EMBL" id="PKUQ01000016">
    <property type="protein sequence ID" value="PLW77629.1"/>
    <property type="molecule type" value="Genomic_DNA"/>
</dbReference>
<evidence type="ECO:0000256" key="7">
    <source>
        <dbReference type="ARBA" id="ARBA00022475"/>
    </source>
</evidence>
<evidence type="ECO:0000256" key="11">
    <source>
        <dbReference type="ARBA" id="ARBA00022692"/>
    </source>
</evidence>
<keyword evidence="12 21" id="KW-1133">Transmembrane helix</keyword>
<evidence type="ECO:0000313" key="24">
    <source>
        <dbReference type="Proteomes" id="UP000234881"/>
    </source>
</evidence>
<comment type="subcellular location">
    <subcellularLocation>
        <location evidence="3 20">Cell inner membrane</location>
        <topology evidence="3 20">Multi-pass membrane protein</topology>
    </subcellularLocation>
</comment>
<feature type="transmembrane region" description="Helical" evidence="21">
    <location>
        <begin position="135"/>
        <end position="162"/>
    </location>
</feature>
<protein>
    <recommendedName>
        <fullName evidence="6 20">Phosphatidylcholine synthase</fullName>
        <shortName evidence="20">PC synthase</shortName>
        <shortName evidence="20">PCS</shortName>
        <ecNumber evidence="5 20">2.7.8.24</ecNumber>
    </recommendedName>
    <alternativeName>
        <fullName evidence="18 20">CDP-diglyceride-choline O-phosphatidyltransferase</fullName>
    </alternativeName>
</protein>
<evidence type="ECO:0000256" key="10">
    <source>
        <dbReference type="ARBA" id="ARBA00022679"/>
    </source>
</evidence>
<evidence type="ECO:0000256" key="6">
    <source>
        <dbReference type="ARBA" id="ARBA00015623"/>
    </source>
</evidence>
<evidence type="ECO:0000256" key="8">
    <source>
        <dbReference type="ARBA" id="ARBA00022516"/>
    </source>
</evidence>
<keyword evidence="11 21" id="KW-0812">Transmembrane</keyword>
<keyword evidence="7 20" id="KW-1003">Cell membrane</keyword>
<evidence type="ECO:0000256" key="12">
    <source>
        <dbReference type="ARBA" id="ARBA00022989"/>
    </source>
</evidence>
<keyword evidence="22" id="KW-0732">Signal</keyword>
<evidence type="ECO:0000256" key="14">
    <source>
        <dbReference type="ARBA" id="ARBA00023136"/>
    </source>
</evidence>
<feature type="transmembrane region" description="Helical" evidence="21">
    <location>
        <begin position="206"/>
        <end position="224"/>
    </location>
</feature>
<keyword evidence="10 20" id="KW-0808">Transferase</keyword>
<gene>
    <name evidence="23" type="ORF">C0081_10005</name>
</gene>
<feature type="transmembrane region" description="Helical" evidence="21">
    <location>
        <begin position="96"/>
        <end position="114"/>
    </location>
</feature>
<comment type="catalytic activity">
    <reaction evidence="1 20">
        <text>a CDP-1,2-diacyl-sn-glycerol + choline = a 1,2-diacyl-sn-glycero-3-phosphocholine + CMP + H(+)</text>
        <dbReference type="Rhea" id="RHEA:14597"/>
        <dbReference type="ChEBI" id="CHEBI:15354"/>
        <dbReference type="ChEBI" id="CHEBI:15378"/>
        <dbReference type="ChEBI" id="CHEBI:57643"/>
        <dbReference type="ChEBI" id="CHEBI:58332"/>
        <dbReference type="ChEBI" id="CHEBI:60377"/>
        <dbReference type="EC" id="2.7.8.24"/>
    </reaction>
</comment>
<sequence>MKTLCAFLIHLLTASGGAFAVLATLAAADLQWSDMFLWLFAAQVVDGIDGPLARKFEVSKHLPNWSGDSLDYVIDYATYVFIPAIAFARADLLPAPYGLLAACLIVISGGLYFADNRMKTKSNAFRGFPAVWNGVLFYFFLFTPSPILGFVIIVLLAVGQFLPVEFIHPVRVAAYRPLTLAVMALWAVFCFLVIRNDMMPTALDQIVLGLTGLYLFAVGPILHYQRSQRH</sequence>
<evidence type="ECO:0000256" key="13">
    <source>
        <dbReference type="ARBA" id="ARBA00023098"/>
    </source>
</evidence>
<feature type="transmembrane region" description="Helical" evidence="21">
    <location>
        <begin position="174"/>
        <end position="194"/>
    </location>
</feature>